<dbReference type="GO" id="GO:0006099">
    <property type="term" value="P:tricarboxylic acid cycle"/>
    <property type="evidence" value="ECO:0007669"/>
    <property type="project" value="UniProtKB-KW"/>
</dbReference>
<dbReference type="PANTHER" id="PTHR11835:SF42">
    <property type="entry name" value="ISOCITRATE DEHYDROGENASE [NAD] SUBUNIT BETA, MITOCHONDRIAL"/>
    <property type="match status" value="1"/>
</dbReference>
<dbReference type="GO" id="GO:0000287">
    <property type="term" value="F:magnesium ion binding"/>
    <property type="evidence" value="ECO:0007669"/>
    <property type="project" value="InterPro"/>
</dbReference>
<evidence type="ECO:0000256" key="3">
    <source>
        <dbReference type="ARBA" id="ARBA00007769"/>
    </source>
</evidence>
<keyword evidence="6" id="KW-0816">Tricarboxylic acid cycle</keyword>
<dbReference type="InterPro" id="IPR004434">
    <property type="entry name" value="Isocitrate_DH_NAD"/>
</dbReference>
<evidence type="ECO:0000256" key="4">
    <source>
        <dbReference type="ARBA" id="ARBA00011567"/>
    </source>
</evidence>
<dbReference type="InterPro" id="IPR024084">
    <property type="entry name" value="IsoPropMal-DH-like_dom"/>
</dbReference>
<reference evidence="13 14" key="1">
    <citation type="journal article" date="2018" name="New Phytol.">
        <title>Phylogenomics of Endogonaceae and evolution of mycorrhizas within Mucoromycota.</title>
        <authorList>
            <person name="Chang Y."/>
            <person name="Desiro A."/>
            <person name="Na H."/>
            <person name="Sandor L."/>
            <person name="Lipzen A."/>
            <person name="Clum A."/>
            <person name="Barry K."/>
            <person name="Grigoriev I.V."/>
            <person name="Martin F.M."/>
            <person name="Stajich J.E."/>
            <person name="Smith M.E."/>
            <person name="Bonito G."/>
            <person name="Spatafora J.W."/>
        </authorList>
    </citation>
    <scope>NUCLEOTIDE SEQUENCE [LARGE SCALE GENOMIC DNA]</scope>
    <source>
        <strain evidence="13 14">AD002</strain>
    </source>
</reference>
<evidence type="ECO:0000256" key="6">
    <source>
        <dbReference type="ARBA" id="ARBA00022532"/>
    </source>
</evidence>
<dbReference type="GO" id="GO:0051287">
    <property type="term" value="F:NAD binding"/>
    <property type="evidence" value="ECO:0007669"/>
    <property type="project" value="InterPro"/>
</dbReference>
<feature type="domain" description="Isopropylmalate dehydrogenase-like" evidence="12">
    <location>
        <begin position="42"/>
        <end position="413"/>
    </location>
</feature>
<keyword evidence="7" id="KW-0809">Transit peptide</keyword>
<dbReference type="Gene3D" id="3.40.718.10">
    <property type="entry name" value="Isopropylmalate Dehydrogenase"/>
    <property type="match status" value="1"/>
</dbReference>
<dbReference type="AlphaFoldDB" id="A0A433QFP3"/>
<evidence type="ECO:0000256" key="5">
    <source>
        <dbReference type="ARBA" id="ARBA00013012"/>
    </source>
</evidence>
<sequence length="417" mass="45372">MSSTSLPGTTESDPVALPLGELHEMVSGGVHSTPKKYGGKYTVTLIPGDGIGQETSSAVKTIFKAATVPVEWEQFDVSGYTTADDNTFKQSLESLRRNKVGLKGILYTPVSKLGHTSFNVIMRKDLDMYASISLVKNIPGHTARHNGVDFAIIRENTEGEYSGLEHQSYPGVVESLKIVTRAKTERIARFAFDFAIKNNRKKVTIIHKANIMCVWTGVPDILTLSHRYHRKLGDGLFLRTCRAIHEEYKHSGLEVNDMIVDNASMQMVSRPQQFDVLVMPNLYGTIMSNVGAALVGGPGIIPGCNIGREFAMFEPVSRCGGGGVGEAGGEGCRHVGKDIQGQNMANPTALILSSVMMLRHLNLDDYANRISNAVYKTVQLGRVISLTSSPSPFQHRTRDLGGNSTTTDFTLGVIANL</sequence>
<comment type="similarity">
    <text evidence="3">Belongs to the isocitrate and isopropylmalate dehydrogenases family.</text>
</comment>
<dbReference type="GO" id="GO:0004449">
    <property type="term" value="F:isocitrate dehydrogenase (NAD+) activity"/>
    <property type="evidence" value="ECO:0007669"/>
    <property type="project" value="UniProtKB-EC"/>
</dbReference>
<evidence type="ECO:0000256" key="1">
    <source>
        <dbReference type="ARBA" id="ARBA00000837"/>
    </source>
</evidence>
<evidence type="ECO:0000313" key="14">
    <source>
        <dbReference type="Proteomes" id="UP000274822"/>
    </source>
</evidence>
<keyword evidence="8" id="KW-0496">Mitochondrion</keyword>
<comment type="catalytic activity">
    <reaction evidence="1">
        <text>D-threo-isocitrate + NAD(+) = 2-oxoglutarate + CO2 + NADH</text>
        <dbReference type="Rhea" id="RHEA:23632"/>
        <dbReference type="ChEBI" id="CHEBI:15562"/>
        <dbReference type="ChEBI" id="CHEBI:16526"/>
        <dbReference type="ChEBI" id="CHEBI:16810"/>
        <dbReference type="ChEBI" id="CHEBI:57540"/>
        <dbReference type="ChEBI" id="CHEBI:57945"/>
        <dbReference type="EC" id="1.1.1.41"/>
    </reaction>
</comment>
<evidence type="ECO:0000256" key="2">
    <source>
        <dbReference type="ARBA" id="ARBA00004173"/>
    </source>
</evidence>
<proteinExistence type="inferred from homology"/>
<dbReference type="FunFam" id="3.40.718.10:FF:000001">
    <property type="entry name" value="Isocitrate dehydrogenase [NAD] subunit, mitochondrial"/>
    <property type="match status" value="1"/>
</dbReference>
<dbReference type="SUPFAM" id="SSF53659">
    <property type="entry name" value="Isocitrate/Isopropylmalate dehydrogenase-like"/>
    <property type="match status" value="1"/>
</dbReference>
<evidence type="ECO:0000259" key="12">
    <source>
        <dbReference type="SMART" id="SM01329"/>
    </source>
</evidence>
<evidence type="ECO:0000313" key="13">
    <source>
        <dbReference type="EMBL" id="RUS28645.1"/>
    </source>
</evidence>
<evidence type="ECO:0000256" key="8">
    <source>
        <dbReference type="ARBA" id="ARBA00023128"/>
    </source>
</evidence>
<dbReference type="EMBL" id="RBNJ01006345">
    <property type="protein sequence ID" value="RUS28645.1"/>
    <property type="molecule type" value="Genomic_DNA"/>
</dbReference>
<evidence type="ECO:0000256" key="9">
    <source>
        <dbReference type="ARBA" id="ARBA00030631"/>
    </source>
</evidence>
<dbReference type="PANTHER" id="PTHR11835">
    <property type="entry name" value="DECARBOXYLATING DEHYDROGENASES-ISOCITRATE, ISOPROPYLMALATE, TARTRATE"/>
    <property type="match status" value="1"/>
</dbReference>
<dbReference type="NCBIfam" id="TIGR00175">
    <property type="entry name" value="mito_nad_idh"/>
    <property type="match status" value="1"/>
</dbReference>
<dbReference type="GO" id="GO:0005739">
    <property type="term" value="C:mitochondrion"/>
    <property type="evidence" value="ECO:0007669"/>
    <property type="project" value="UniProtKB-SubCell"/>
</dbReference>
<dbReference type="PROSITE" id="PS00470">
    <property type="entry name" value="IDH_IMDH"/>
    <property type="match status" value="1"/>
</dbReference>
<organism evidence="13 14">
    <name type="scientific">Jimgerdemannia flammicorona</name>
    <dbReference type="NCBI Taxonomy" id="994334"/>
    <lineage>
        <taxon>Eukaryota</taxon>
        <taxon>Fungi</taxon>
        <taxon>Fungi incertae sedis</taxon>
        <taxon>Mucoromycota</taxon>
        <taxon>Mucoromycotina</taxon>
        <taxon>Endogonomycetes</taxon>
        <taxon>Endogonales</taxon>
        <taxon>Endogonaceae</taxon>
        <taxon>Jimgerdemannia</taxon>
    </lineage>
</organism>
<comment type="subunit">
    <text evidence="4">Octamer of two non-identical subunits IDH1 and IDH2.</text>
</comment>
<name>A0A433QFP3_9FUNG</name>
<dbReference type="EC" id="1.1.1.41" evidence="5"/>
<dbReference type="SMART" id="SM01329">
    <property type="entry name" value="Iso_dh"/>
    <property type="match status" value="1"/>
</dbReference>
<accession>A0A433QFP3</accession>
<gene>
    <name evidence="13" type="ORF">BC938DRAFT_481633</name>
</gene>
<dbReference type="InterPro" id="IPR019818">
    <property type="entry name" value="IsoCit/isopropylmalate_DH_CS"/>
</dbReference>
<dbReference type="GO" id="GO:0006102">
    <property type="term" value="P:isocitrate metabolic process"/>
    <property type="evidence" value="ECO:0007669"/>
    <property type="project" value="TreeGrafter"/>
</dbReference>
<evidence type="ECO:0000256" key="7">
    <source>
        <dbReference type="ARBA" id="ARBA00022946"/>
    </source>
</evidence>
<evidence type="ECO:0000256" key="11">
    <source>
        <dbReference type="ARBA" id="ARBA00071938"/>
    </source>
</evidence>
<keyword evidence="14" id="KW-1185">Reference proteome</keyword>
<dbReference type="Pfam" id="PF00180">
    <property type="entry name" value="Iso_dh"/>
    <property type="match status" value="1"/>
</dbReference>
<evidence type="ECO:0000256" key="10">
    <source>
        <dbReference type="ARBA" id="ARBA00030683"/>
    </source>
</evidence>
<protein>
    <recommendedName>
        <fullName evidence="11">Isocitrate dehydrogenase [NAD] subunit 1, mitochondrial</fullName>
        <ecNumber evidence="5">1.1.1.41</ecNumber>
    </recommendedName>
    <alternativeName>
        <fullName evidence="10">Isocitric dehydrogenase</fullName>
    </alternativeName>
    <alternativeName>
        <fullName evidence="9">NAD(+)-specific ICDH</fullName>
    </alternativeName>
</protein>
<dbReference type="Proteomes" id="UP000274822">
    <property type="component" value="Unassembled WGS sequence"/>
</dbReference>
<comment type="subcellular location">
    <subcellularLocation>
        <location evidence="2">Mitochondrion</location>
    </subcellularLocation>
</comment>
<comment type="caution">
    <text evidence="13">The sequence shown here is derived from an EMBL/GenBank/DDBJ whole genome shotgun (WGS) entry which is preliminary data.</text>
</comment>